<dbReference type="PaxDb" id="273075-Ta0407"/>
<proteinExistence type="predicted"/>
<dbReference type="EMBL" id="AL445064">
    <property type="protein sequence ID" value="CAC11549.1"/>
    <property type="molecule type" value="Genomic_DNA"/>
</dbReference>
<feature type="coiled-coil region" evidence="1">
    <location>
        <begin position="25"/>
        <end position="84"/>
    </location>
</feature>
<dbReference type="InterPro" id="IPR028300">
    <property type="entry name" value="Holliday_junct_resolvase-rel"/>
</dbReference>
<evidence type="ECO:0000256" key="1">
    <source>
        <dbReference type="SAM" id="Coils"/>
    </source>
</evidence>
<dbReference type="EnsemblBacteria" id="CAC11549">
    <property type="protein sequence ID" value="CAC11549"/>
    <property type="gene ID" value="CAC11549"/>
</dbReference>
<reference evidence="4 5" key="1">
    <citation type="journal article" date="2000" name="Nature">
        <title>The genome sequence of the thermoacidophilic scavenger Thermoplasma acidophilum.</title>
        <authorList>
            <person name="Ruepp A."/>
            <person name="Graml W."/>
            <person name="Santos-Martinez M.L."/>
            <person name="Koretke K.K."/>
            <person name="Volker C."/>
            <person name="Mewes H.W."/>
            <person name="Frishman D."/>
            <person name="Stocker S."/>
            <person name="Lupas A.N."/>
            <person name="Baumeister W."/>
        </authorList>
    </citation>
    <scope>NUCLEOTIDE SEQUENCE [LARGE SCALE GENOMIC DNA]</scope>
    <source>
        <strain evidence="5">ATCC 25905 / DSM 1728 / JCM 9062 / NBRC 15155 / AMRC-C165</strain>
    </source>
</reference>
<dbReference type="PIRSF" id="PIRSF014735">
    <property type="entry name" value="UCP014735"/>
    <property type="match status" value="1"/>
</dbReference>
<dbReference type="HOGENOM" id="CLU_105716_1_0_2"/>
<dbReference type="AlphaFoldDB" id="Q9HL33"/>
<dbReference type="eggNOG" id="arCOG05252">
    <property type="taxonomic scope" value="Archaea"/>
</dbReference>
<sequence>MSIVVFFGVLILILIVAIIILYLDIRSLQRKLAAKEAEIQTTLQNATRTVNEAIAMREEAQKLKEDLEKRIEEARRESVQKSREVVAGKVSEQLAPFFPNFKYNPKDVRFIGTPIDLIVFNGLDSGHIDSIVFIEIKTGNARMTDREKSVMDAINASRVSFEILRIDSAIDQVE</sequence>
<feature type="domain" description="Holliday junction resolvase-related" evidence="3">
    <location>
        <begin position="13"/>
        <end position="165"/>
    </location>
</feature>
<dbReference type="RefSeq" id="WP_010900834.1">
    <property type="nucleotide sequence ID" value="NC_002578.1"/>
</dbReference>
<keyword evidence="1" id="KW-0175">Coiled coil</keyword>
<dbReference type="InParanoid" id="Q9HL33"/>
<protein>
    <recommendedName>
        <fullName evidence="3">Holliday junction resolvase-related domain-containing protein</fullName>
    </recommendedName>
</protein>
<dbReference type="OrthoDB" id="29270at2157"/>
<name>Q9HL33_THEAC</name>
<evidence type="ECO:0000259" key="3">
    <source>
        <dbReference type="Pfam" id="PF10107"/>
    </source>
</evidence>
<evidence type="ECO:0000256" key="2">
    <source>
        <dbReference type="SAM" id="Phobius"/>
    </source>
</evidence>
<evidence type="ECO:0000313" key="5">
    <source>
        <dbReference type="Proteomes" id="UP000001024"/>
    </source>
</evidence>
<dbReference type="Proteomes" id="UP000001024">
    <property type="component" value="Chromosome"/>
</dbReference>
<keyword evidence="2" id="KW-0812">Transmembrane</keyword>
<dbReference type="InterPro" id="IPR019287">
    <property type="entry name" value="Hday_junct_resolvase-rel_dom"/>
</dbReference>
<keyword evidence="5" id="KW-1185">Reference proteome</keyword>
<dbReference type="Pfam" id="PF10107">
    <property type="entry name" value="Endonuc_Holl"/>
    <property type="match status" value="1"/>
</dbReference>
<gene>
    <name evidence="4" type="ordered locus">Ta0407</name>
</gene>
<keyword evidence="2" id="KW-1133">Transmembrane helix</keyword>
<accession>Q9HL33</accession>
<evidence type="ECO:0000313" key="4">
    <source>
        <dbReference type="EMBL" id="CAC11549.1"/>
    </source>
</evidence>
<organism evidence="4 5">
    <name type="scientific">Thermoplasma acidophilum (strain ATCC 25905 / DSM 1728 / JCM 9062 / NBRC 15155 / AMRC-C165)</name>
    <dbReference type="NCBI Taxonomy" id="273075"/>
    <lineage>
        <taxon>Archaea</taxon>
        <taxon>Methanobacteriati</taxon>
        <taxon>Thermoplasmatota</taxon>
        <taxon>Thermoplasmata</taxon>
        <taxon>Thermoplasmatales</taxon>
        <taxon>Thermoplasmataceae</taxon>
        <taxon>Thermoplasma</taxon>
    </lineage>
</organism>
<keyword evidence="2" id="KW-0472">Membrane</keyword>
<feature type="transmembrane region" description="Helical" evidence="2">
    <location>
        <begin position="6"/>
        <end position="25"/>
    </location>
</feature>
<dbReference type="KEGG" id="tac:Ta0407"/>